<evidence type="ECO:0000259" key="13">
    <source>
        <dbReference type="Pfam" id="PF07715"/>
    </source>
</evidence>
<dbReference type="Pfam" id="PF07715">
    <property type="entry name" value="Plug"/>
    <property type="match status" value="1"/>
</dbReference>
<feature type="chain" id="PRO_5031389523" evidence="11">
    <location>
        <begin position="29"/>
        <end position="816"/>
    </location>
</feature>
<evidence type="ECO:0000256" key="8">
    <source>
        <dbReference type="PROSITE-ProRule" id="PRU01360"/>
    </source>
</evidence>
<evidence type="ECO:0000313" key="14">
    <source>
        <dbReference type="EMBL" id="MBB2157390.1"/>
    </source>
</evidence>
<dbReference type="PROSITE" id="PS52016">
    <property type="entry name" value="TONB_DEPENDENT_REC_3"/>
    <property type="match status" value="1"/>
</dbReference>
<dbReference type="InterPro" id="IPR039426">
    <property type="entry name" value="TonB-dep_rcpt-like"/>
</dbReference>
<evidence type="ECO:0000256" key="11">
    <source>
        <dbReference type="SAM" id="SignalP"/>
    </source>
</evidence>
<reference evidence="14 15" key="1">
    <citation type="submission" date="2020-04" db="EMBL/GenBank/DDBJ databases">
        <title>Description of novel Gluconacetobacter.</title>
        <authorList>
            <person name="Sombolestani A."/>
        </authorList>
    </citation>
    <scope>NUCLEOTIDE SEQUENCE [LARGE SCALE GENOMIC DNA]</scope>
    <source>
        <strain evidence="14 15">LMG 7603</strain>
    </source>
</reference>
<evidence type="ECO:0000313" key="15">
    <source>
        <dbReference type="Proteomes" id="UP000550787"/>
    </source>
</evidence>
<dbReference type="PANTHER" id="PTHR47234:SF3">
    <property type="entry name" value="SECRETIN_TONB SHORT N-TERMINAL DOMAIN-CONTAINING PROTEIN"/>
    <property type="match status" value="1"/>
</dbReference>
<keyword evidence="2 8" id="KW-0813">Transport</keyword>
<dbReference type="Proteomes" id="UP000550787">
    <property type="component" value="Unassembled WGS sequence"/>
</dbReference>
<dbReference type="RefSeq" id="WP_183116206.1">
    <property type="nucleotide sequence ID" value="NZ_JABEQG010000030.1"/>
</dbReference>
<protein>
    <submittedName>
        <fullName evidence="14">TonB-dependent receptor</fullName>
    </submittedName>
</protein>
<feature type="domain" description="TonB-dependent receptor-like beta-barrel" evidence="12">
    <location>
        <begin position="299"/>
        <end position="774"/>
    </location>
</feature>
<sequence>MRRTTILLSATTALVTMAGPAAPSRAHAQSVSDTTATPTPPAPSTVMRKVARTASASPATDGDKDEQVIVTGTRDPHQTARSSVSPIQVVTAAQLAATGQADVRDALIQLAPSVARSIRVNGSANMTDAISLRGLTPNQTLVLVNGKRRHTTAVLSNNAGPQQGATPVDIDMIPVSAVDHIEILQDGAAAQYGSDAIAGVVNIILKHDTHGLEAQSLNGGRYAGDGFTSGESLNWGTSLSGRGFFDLNAEYKYQDHTFRATPDSRTGRNDFMDIGDPRQQRETIGYNMEYAITDDVKLYSFATYGHRNGESYQDYRVPTASLPMYPYGFSPQETLDENDYSVTVGFKGRKFNWDWDLSTTYGGDSERMGLFDSINTAMLQNFGSSPTRFHLMSFSNTQWTTDAGVRRAFDVPLLAAPLNLALGAQYRYDSYHIGAGDMGSYYGTGASAFHGLSPNNASDSNRDVTAGYIDVSTQLLPKWQVDLAGRFEHYTDAGDTETGKVSSRYDVNRYFGLRGTVASGFRAPTLAEEHWSNMSVAATTATGYIPVDSAGARLLGAKPLKPERSTSFSAGFVVNPIDNLHVTVDAYQIDLRDRIMAAGVYNGASAIEALALNGFAIPAGVTANAVTAQYYANAASTRTRGLDITANYLTRLGRYGRINWDVAANFNQTTIRHVAEDGNGNSLLNAQQKAYLTSYTPRNRVIFGGVWHYGDLDFTVHEIRYGHATSQLEYYTGPLAYSNTQFMRFLNPPRYETNLVIGYQVSPRWHVALGANNVGNARQKKIPEQFRYLGAYAYDVNIEQIGYNGGFYYFQVNFKL</sequence>
<evidence type="ECO:0000256" key="4">
    <source>
        <dbReference type="ARBA" id="ARBA00022692"/>
    </source>
</evidence>
<dbReference type="InterPro" id="IPR012910">
    <property type="entry name" value="Plug_dom"/>
</dbReference>
<feature type="signal peptide" evidence="11">
    <location>
        <begin position="1"/>
        <end position="28"/>
    </location>
</feature>
<evidence type="ECO:0000256" key="7">
    <source>
        <dbReference type="ARBA" id="ARBA00023237"/>
    </source>
</evidence>
<keyword evidence="4 8" id="KW-0812">Transmembrane</keyword>
<evidence type="ECO:0000256" key="6">
    <source>
        <dbReference type="ARBA" id="ARBA00023136"/>
    </source>
</evidence>
<dbReference type="PANTHER" id="PTHR47234">
    <property type="match status" value="1"/>
</dbReference>
<evidence type="ECO:0000256" key="5">
    <source>
        <dbReference type="ARBA" id="ARBA00023077"/>
    </source>
</evidence>
<comment type="caution">
    <text evidence="14">The sequence shown here is derived from an EMBL/GenBank/DDBJ whole genome shotgun (WGS) entry which is preliminary data.</text>
</comment>
<proteinExistence type="inferred from homology"/>
<accession>A0A7W4I6X2</accession>
<dbReference type="SUPFAM" id="SSF56935">
    <property type="entry name" value="Porins"/>
    <property type="match status" value="1"/>
</dbReference>
<keyword evidence="6 8" id="KW-0472">Membrane</keyword>
<keyword evidence="7 8" id="KW-0998">Cell outer membrane</keyword>
<keyword evidence="11" id="KW-0732">Signal</keyword>
<feature type="domain" description="TonB-dependent receptor plug" evidence="13">
    <location>
        <begin position="81"/>
        <end position="200"/>
    </location>
</feature>
<dbReference type="GO" id="GO:0009279">
    <property type="term" value="C:cell outer membrane"/>
    <property type="evidence" value="ECO:0007669"/>
    <property type="project" value="UniProtKB-SubCell"/>
</dbReference>
<evidence type="ECO:0000256" key="3">
    <source>
        <dbReference type="ARBA" id="ARBA00022452"/>
    </source>
</evidence>
<dbReference type="Gene3D" id="2.170.130.10">
    <property type="entry name" value="TonB-dependent receptor, plug domain"/>
    <property type="match status" value="1"/>
</dbReference>
<evidence type="ECO:0000259" key="12">
    <source>
        <dbReference type="Pfam" id="PF00593"/>
    </source>
</evidence>
<gene>
    <name evidence="14" type="ORF">HLH33_13885</name>
</gene>
<evidence type="ECO:0000256" key="2">
    <source>
        <dbReference type="ARBA" id="ARBA00022448"/>
    </source>
</evidence>
<comment type="subcellular location">
    <subcellularLocation>
        <location evidence="1 8">Cell outer membrane</location>
        <topology evidence="1 8">Multi-pass membrane protein</topology>
    </subcellularLocation>
</comment>
<dbReference type="Pfam" id="PF00593">
    <property type="entry name" value="TonB_dep_Rec_b-barrel"/>
    <property type="match status" value="1"/>
</dbReference>
<keyword evidence="3 8" id="KW-1134">Transmembrane beta strand</keyword>
<keyword evidence="14" id="KW-0675">Receptor</keyword>
<dbReference type="EMBL" id="JABEQG010000030">
    <property type="protein sequence ID" value="MBB2157390.1"/>
    <property type="molecule type" value="Genomic_DNA"/>
</dbReference>
<dbReference type="InterPro" id="IPR000531">
    <property type="entry name" value="Beta-barrel_TonB"/>
</dbReference>
<evidence type="ECO:0000256" key="9">
    <source>
        <dbReference type="RuleBase" id="RU003357"/>
    </source>
</evidence>
<feature type="region of interest" description="Disordered" evidence="10">
    <location>
        <begin position="20"/>
        <end position="68"/>
    </location>
</feature>
<dbReference type="InterPro" id="IPR037066">
    <property type="entry name" value="Plug_dom_sf"/>
</dbReference>
<organism evidence="14 15">
    <name type="scientific">Gluconacetobacter diazotrophicus</name>
    <name type="common">Acetobacter diazotrophicus</name>
    <dbReference type="NCBI Taxonomy" id="33996"/>
    <lineage>
        <taxon>Bacteria</taxon>
        <taxon>Pseudomonadati</taxon>
        <taxon>Pseudomonadota</taxon>
        <taxon>Alphaproteobacteria</taxon>
        <taxon>Acetobacterales</taxon>
        <taxon>Acetobacteraceae</taxon>
        <taxon>Gluconacetobacter</taxon>
    </lineage>
</organism>
<dbReference type="AlphaFoldDB" id="A0A7W4I6X2"/>
<comment type="similarity">
    <text evidence="8 9">Belongs to the TonB-dependent receptor family.</text>
</comment>
<evidence type="ECO:0000256" key="1">
    <source>
        <dbReference type="ARBA" id="ARBA00004571"/>
    </source>
</evidence>
<evidence type="ECO:0000256" key="10">
    <source>
        <dbReference type="SAM" id="MobiDB-lite"/>
    </source>
</evidence>
<dbReference type="Gene3D" id="2.40.170.20">
    <property type="entry name" value="TonB-dependent receptor, beta-barrel domain"/>
    <property type="match status" value="1"/>
</dbReference>
<name>A0A7W4I6X2_GLUDI</name>
<dbReference type="InterPro" id="IPR036942">
    <property type="entry name" value="Beta-barrel_TonB_sf"/>
</dbReference>
<keyword evidence="5 9" id="KW-0798">TonB box</keyword>